<dbReference type="PROSITE" id="PS50887">
    <property type="entry name" value="GGDEF"/>
    <property type="match status" value="1"/>
</dbReference>
<keyword evidence="6" id="KW-0255">Endonuclease</keyword>
<dbReference type="GO" id="GO:0051607">
    <property type="term" value="P:defense response to virus"/>
    <property type="evidence" value="ECO:0007669"/>
    <property type="project" value="UniProtKB-KW"/>
</dbReference>
<dbReference type="InterPro" id="IPR041062">
    <property type="entry name" value="Csm1_B"/>
</dbReference>
<reference evidence="13 14" key="1">
    <citation type="submission" date="2016-11" db="EMBL/GenBank/DDBJ databases">
        <authorList>
            <person name="Varghese N."/>
            <person name="Submissions S."/>
        </authorList>
    </citation>
    <scope>NUCLEOTIDE SEQUENCE [LARGE SCALE GENOMIC DNA]</scope>
    <source>
        <strain evidence="13 14">DSM 22613</strain>
    </source>
</reference>
<dbReference type="InterPro" id="IPR052117">
    <property type="entry name" value="Cas10/Csm1_subtype-III-A"/>
</dbReference>
<keyword evidence="7" id="KW-0378">Hydrolase</keyword>
<dbReference type="InterPro" id="IPR043128">
    <property type="entry name" value="Rev_trsase/Diguanyl_cyclase"/>
</dbReference>
<dbReference type="GO" id="GO:0016740">
    <property type="term" value="F:transferase activity"/>
    <property type="evidence" value="ECO:0007669"/>
    <property type="project" value="UniProtKB-KW"/>
</dbReference>
<keyword evidence="10" id="KW-0051">Antiviral defense</keyword>
<dbReference type="InterPro" id="IPR000160">
    <property type="entry name" value="GGDEF_dom"/>
</dbReference>
<comment type="caution">
    <text evidence="13">The sequence shown here is derived from an EMBL/GenBank/DDBJ whole genome shotgun (WGS) entry which is preliminary data.</text>
</comment>
<evidence type="ECO:0000256" key="9">
    <source>
        <dbReference type="ARBA" id="ARBA00022840"/>
    </source>
</evidence>
<sequence length="824" mass="95141">MNNIREHIYLAALLREIGKFYQKATTKNIAINSRINNTGELEKIFFLNNEDENTLWTRLFIKENEHIFKRLLENSQNEFTKKDNLRSLINAQFQQIVQIFEEAKLLSSSKNEIGEEEPTKIERNCDTYNNDRLIPILQTIGSHGELLNNKEWYQLPIKKLTPSIENFPKKTFPDAPDYSSHWNEFRSEFESMPCNNYQAFSETLLTLLSKYTSCIPSGISNSPDISLYDHIKTSAAFAICLYDLMCSGEKNKDRFLLIGADFSGIQSYIYQIISKYAAKNLKGRSFYVRVLSDAVVRYLLKELNLYQANVIYNSGGGFYLLAPNTTDVEEKLKKAVREIEQKIFRTHGISLYVAIDSITISDDALLYRNEEDLGNLWGRLFLKRDQKKNQRYAEIIAEDYKKFFTPQSGLNKFDCISGEEIPTNEQSYKEGELSPLRFITKEQIVLGQKLRNFDFIIISETELSYLIDKNPLEPARLGFYYYLLKEEELIKIKDKIKSERGTLTILQSNTNKMNQSLLEPKGSSNIIYGLIHYGGNELGCSKIPTFEELCNKSEKAFKRLGVLRMDVDNLGLVFQKGIDSTRTSISRYSALSRSFDYFFSGYLNEIWREIAPRESIIIYSGGDDLFIVGSWEKTIEIAKRIKEDFRKYTCNNPHLSISGGIALLTSKYPIMKGAEESAVEEERAKKHQCDNSEKNSFSLLNMALNWDKEFPAVEALKNEIKDLHVDDAIKSSFISKILRHKINAEIKSHKITNFKTYWMIAYDMGRMKSRTKNSQAKELISKCIKEICSNNNCLNGEAINSSYHPLELWALACRWAELEIRTNR</sequence>
<evidence type="ECO:0000256" key="11">
    <source>
        <dbReference type="ARBA" id="ARBA00032922"/>
    </source>
</evidence>
<name>A0AAX2F501_9BACT</name>
<keyword evidence="4" id="KW-0540">Nuclease</keyword>
<evidence type="ECO:0000256" key="7">
    <source>
        <dbReference type="ARBA" id="ARBA00022801"/>
    </source>
</evidence>
<dbReference type="PANTHER" id="PTHR36528">
    <property type="entry name" value="CRISPR SYSTEM SINGLE-STRAND-SPECIFIC DEOXYRIBONUCLEASE CAS10/CSM1 (SUBTYPE III-A)"/>
    <property type="match status" value="1"/>
</dbReference>
<evidence type="ECO:0000313" key="13">
    <source>
        <dbReference type="EMBL" id="SHF91297.1"/>
    </source>
</evidence>
<dbReference type="Proteomes" id="UP000184105">
    <property type="component" value="Unassembled WGS sequence"/>
</dbReference>
<comment type="similarity">
    <text evidence="1">Belongs to the CRISPR-associated Cas10/Csm1 family.</text>
</comment>
<dbReference type="GO" id="GO:0005524">
    <property type="term" value="F:ATP binding"/>
    <property type="evidence" value="ECO:0007669"/>
    <property type="project" value="UniProtKB-KW"/>
</dbReference>
<evidence type="ECO:0000256" key="3">
    <source>
        <dbReference type="ARBA" id="ARBA00022679"/>
    </source>
</evidence>
<evidence type="ECO:0000256" key="4">
    <source>
        <dbReference type="ARBA" id="ARBA00022722"/>
    </source>
</evidence>
<dbReference type="NCBIfam" id="TIGR02578">
    <property type="entry name" value="cas_TM1811_Csm1"/>
    <property type="match status" value="1"/>
</dbReference>
<feature type="domain" description="GGDEF" evidence="12">
    <location>
        <begin position="558"/>
        <end position="702"/>
    </location>
</feature>
<evidence type="ECO:0000256" key="1">
    <source>
        <dbReference type="ARBA" id="ARBA00005700"/>
    </source>
</evidence>
<dbReference type="Gene3D" id="3.30.70.270">
    <property type="match status" value="1"/>
</dbReference>
<organism evidence="13 14">
    <name type="scientific">Prevotella scopos JCM 17725</name>
    <dbReference type="NCBI Taxonomy" id="1236518"/>
    <lineage>
        <taxon>Bacteria</taxon>
        <taxon>Pseudomonadati</taxon>
        <taxon>Bacteroidota</taxon>
        <taxon>Bacteroidia</taxon>
        <taxon>Bacteroidales</taxon>
        <taxon>Prevotellaceae</taxon>
        <taxon>Prevotella</taxon>
    </lineage>
</organism>
<evidence type="ECO:0000313" key="14">
    <source>
        <dbReference type="Proteomes" id="UP000184105"/>
    </source>
</evidence>
<dbReference type="EMBL" id="FQWA01000017">
    <property type="protein sequence ID" value="SHF91297.1"/>
    <property type="molecule type" value="Genomic_DNA"/>
</dbReference>
<proteinExistence type="inferred from homology"/>
<dbReference type="Pfam" id="PF18211">
    <property type="entry name" value="Csm1_B"/>
    <property type="match status" value="1"/>
</dbReference>
<dbReference type="Pfam" id="PF22335">
    <property type="entry name" value="Cas10-Cmr2_palm2"/>
    <property type="match status" value="1"/>
</dbReference>
<keyword evidence="14" id="KW-1185">Reference proteome</keyword>
<dbReference type="PANTHER" id="PTHR36528:SF1">
    <property type="entry name" value="CRISPR SYSTEM SINGLE-STRAND-SPECIFIC DEOXYRIBONUCLEASE CAS10_CSM1 (SUBTYPE III-A)"/>
    <property type="match status" value="1"/>
</dbReference>
<dbReference type="AlphaFoldDB" id="A0AAX2F501"/>
<keyword evidence="3" id="KW-0808">Transferase</keyword>
<keyword evidence="9" id="KW-0067">ATP-binding</keyword>
<evidence type="ECO:0000256" key="6">
    <source>
        <dbReference type="ARBA" id="ARBA00022759"/>
    </source>
</evidence>
<dbReference type="RefSeq" id="WP_025839853.1">
    <property type="nucleotide sequence ID" value="NZ_BAKP01000063.1"/>
</dbReference>
<accession>A0AAX2F501</accession>
<evidence type="ECO:0000256" key="10">
    <source>
        <dbReference type="ARBA" id="ARBA00023118"/>
    </source>
</evidence>
<evidence type="ECO:0000259" key="12">
    <source>
        <dbReference type="PROSITE" id="PS50887"/>
    </source>
</evidence>
<dbReference type="GO" id="GO:0004519">
    <property type="term" value="F:endonuclease activity"/>
    <property type="evidence" value="ECO:0007669"/>
    <property type="project" value="UniProtKB-KW"/>
</dbReference>
<dbReference type="GO" id="GO:0004527">
    <property type="term" value="F:exonuclease activity"/>
    <property type="evidence" value="ECO:0007669"/>
    <property type="project" value="UniProtKB-KW"/>
</dbReference>
<keyword evidence="8" id="KW-0269">Exonuclease</keyword>
<evidence type="ECO:0000256" key="5">
    <source>
        <dbReference type="ARBA" id="ARBA00022741"/>
    </source>
</evidence>
<gene>
    <name evidence="13" type="ORF">SAMN05444364_11723</name>
</gene>
<dbReference type="InterPro" id="IPR013408">
    <property type="entry name" value="Cas10/Csm1"/>
</dbReference>
<evidence type="ECO:0000256" key="8">
    <source>
        <dbReference type="ARBA" id="ARBA00022839"/>
    </source>
</evidence>
<protein>
    <recommendedName>
        <fullName evidence="2">CRISPR system single-strand-specific deoxyribonuclease Cas10/Csm1 (subtype III-A)</fullName>
    </recommendedName>
    <alternativeName>
        <fullName evidence="11">Cyclic oligoadenylate synthase</fullName>
    </alternativeName>
</protein>
<dbReference type="InterPro" id="IPR054767">
    <property type="entry name" value="Cas10-Cmr2_palm2"/>
</dbReference>
<keyword evidence="5" id="KW-0547">Nucleotide-binding</keyword>
<evidence type="ECO:0000256" key="2">
    <source>
        <dbReference type="ARBA" id="ARBA00014333"/>
    </source>
</evidence>